<evidence type="ECO:0000256" key="3">
    <source>
        <dbReference type="SAM" id="SignalP"/>
    </source>
</evidence>
<sequence>MKKWMVAVFVMMLMLCFGGNESVKVAEPKVYQFDFGSGSVEPDYIGVRASDRYDRSKGYGFQTPENMKDVAASGTGVKSDAVQFLAYGTKSNNTFNVDLPNGLYEVKVTLGNTARASVAAEGVFQVINMTGDGAEDTFQIPVTDGQLNLLVTEGKAGTAFTLSALKIKKLSDQPVTNRTIYVGGDSTVCNYYPLNSSKQAGWGQMLPHYIDKHTFQVRNMASGGQIARGFRNDGQLEAILKYIKPGDYFMLQLGINDTNPKHNESEAEFKEVMRDMIRQVKAKGADVILSTPQGRATDFTSEGIHSSVNRWYRASILALAEEEKTHLIDLNVLSSAYFTSIGPEKTLGLYMDGDTLHPNRTGADALARLAVQELKRQGIDGF</sequence>
<protein>
    <submittedName>
        <fullName evidence="6">Uncharacterized protein</fullName>
    </submittedName>
</protein>
<evidence type="ECO:0000259" key="4">
    <source>
        <dbReference type="Pfam" id="PF13472"/>
    </source>
</evidence>
<feature type="chain" id="PRO_5038507867" evidence="3">
    <location>
        <begin position="22"/>
        <end position="382"/>
    </location>
</feature>
<dbReference type="InterPro" id="IPR049033">
    <property type="entry name" value="AGA-YXIM_GBD"/>
</dbReference>
<dbReference type="STRING" id="483913.AN935_19825"/>
<dbReference type="Gene3D" id="3.40.50.1110">
    <property type="entry name" value="SGNH hydrolase"/>
    <property type="match status" value="1"/>
</dbReference>
<proteinExistence type="inferred from homology"/>
<reference evidence="6 7" key="1">
    <citation type="submission" date="2014-12" db="EMBL/GenBank/DDBJ databases">
        <title>Comparative genome analysis of Bacillus coagulans HM-08, Clostridium butyricum HM-68, Bacillus subtilis HM-66 and Bacillus licheniformis BL-09.</title>
        <authorList>
            <person name="Zhang H."/>
        </authorList>
    </citation>
    <scope>NUCLEOTIDE SEQUENCE [LARGE SCALE GENOMIC DNA]</scope>
    <source>
        <strain evidence="6 7">HM-66</strain>
    </source>
</reference>
<dbReference type="InterPro" id="IPR037459">
    <property type="entry name" value="RhgT-like"/>
</dbReference>
<dbReference type="Proteomes" id="UP000032247">
    <property type="component" value="Unassembled WGS sequence"/>
</dbReference>
<dbReference type="InterPro" id="IPR013830">
    <property type="entry name" value="SGNH_hydro"/>
</dbReference>
<dbReference type="InterPro" id="IPR008979">
    <property type="entry name" value="Galactose-bd-like_sf"/>
</dbReference>
<comment type="caution">
    <text evidence="6">The sequence shown here is derived from an EMBL/GenBank/DDBJ whole genome shotgun (WGS) entry which is preliminary data.</text>
</comment>
<dbReference type="GO" id="GO:0016787">
    <property type="term" value="F:hydrolase activity"/>
    <property type="evidence" value="ECO:0007669"/>
    <property type="project" value="UniProtKB-KW"/>
</dbReference>
<feature type="signal peptide" evidence="3">
    <location>
        <begin position="1"/>
        <end position="21"/>
    </location>
</feature>
<dbReference type="SUPFAM" id="SSF52266">
    <property type="entry name" value="SGNH hydrolase"/>
    <property type="match status" value="1"/>
</dbReference>
<dbReference type="PANTHER" id="PTHR43695">
    <property type="entry name" value="PUTATIVE (AFU_ORTHOLOGUE AFUA_2G17250)-RELATED"/>
    <property type="match status" value="1"/>
</dbReference>
<evidence type="ECO:0000256" key="2">
    <source>
        <dbReference type="ARBA" id="ARBA00022801"/>
    </source>
</evidence>
<gene>
    <name evidence="6" type="ORF">SC09_Contig28orf00025</name>
</gene>
<dbReference type="SUPFAM" id="SSF49785">
    <property type="entry name" value="Galactose-binding domain-like"/>
    <property type="match status" value="1"/>
</dbReference>
<dbReference type="EMBL" id="JXBC01000006">
    <property type="protein sequence ID" value="KIU09910.1"/>
    <property type="molecule type" value="Genomic_DNA"/>
</dbReference>
<evidence type="ECO:0000259" key="5">
    <source>
        <dbReference type="Pfam" id="PF21254"/>
    </source>
</evidence>
<evidence type="ECO:0000313" key="7">
    <source>
        <dbReference type="Proteomes" id="UP000032247"/>
    </source>
</evidence>
<feature type="domain" description="SGNH hydrolase-type esterase" evidence="4">
    <location>
        <begin position="184"/>
        <end position="364"/>
    </location>
</feature>
<feature type="domain" description="Beta-agarase/YXIM esterase-like galactose-binding" evidence="5">
    <location>
        <begin position="31"/>
        <end position="168"/>
    </location>
</feature>
<dbReference type="PANTHER" id="PTHR43695:SF1">
    <property type="entry name" value="RHAMNOGALACTURONAN ACETYLESTERASE"/>
    <property type="match status" value="1"/>
</dbReference>
<comment type="similarity">
    <text evidence="1">Belongs to the 'GDSL' lipolytic enzyme family.</text>
</comment>
<dbReference type="PATRIC" id="fig|1423.173.peg.3355"/>
<keyword evidence="2" id="KW-0378">Hydrolase</keyword>
<dbReference type="InterPro" id="IPR036514">
    <property type="entry name" value="SGNH_hydro_sf"/>
</dbReference>
<dbReference type="Gene3D" id="2.60.120.430">
    <property type="entry name" value="Galactose-binding lectin"/>
    <property type="match status" value="1"/>
</dbReference>
<organism evidence="6 7">
    <name type="scientific">Bacillus subtilis</name>
    <dbReference type="NCBI Taxonomy" id="1423"/>
    <lineage>
        <taxon>Bacteria</taxon>
        <taxon>Bacillati</taxon>
        <taxon>Bacillota</taxon>
        <taxon>Bacilli</taxon>
        <taxon>Bacillales</taxon>
        <taxon>Bacillaceae</taxon>
        <taxon>Bacillus</taxon>
    </lineage>
</organism>
<name>A0A0D1KM77_BACIU</name>
<dbReference type="AlphaFoldDB" id="A0A0D1KM77"/>
<evidence type="ECO:0000313" key="6">
    <source>
        <dbReference type="EMBL" id="KIU09910.1"/>
    </source>
</evidence>
<keyword evidence="3" id="KW-0732">Signal</keyword>
<accession>A0A0D1KM77</accession>
<dbReference type="CDD" id="cd01821">
    <property type="entry name" value="Rhamnogalacturan_acetylesterase_like"/>
    <property type="match status" value="1"/>
</dbReference>
<evidence type="ECO:0000256" key="1">
    <source>
        <dbReference type="ARBA" id="ARBA00008668"/>
    </source>
</evidence>
<dbReference type="Pfam" id="PF21254">
    <property type="entry name" value="AGA-YXIM_GBD"/>
    <property type="match status" value="1"/>
</dbReference>
<dbReference type="Pfam" id="PF13472">
    <property type="entry name" value="Lipase_GDSL_2"/>
    <property type="match status" value="1"/>
</dbReference>